<dbReference type="HOGENOM" id="CLU_111585_5_3_9"/>
<evidence type="ECO:0000256" key="1">
    <source>
        <dbReference type="ARBA" id="ARBA00023015"/>
    </source>
</evidence>
<dbReference type="EMBL" id="AWSJ01000092">
    <property type="protein sequence ID" value="ERI10473.1"/>
    <property type="molecule type" value="Genomic_DNA"/>
</dbReference>
<keyword evidence="1" id="KW-0805">Transcription regulation</keyword>
<dbReference type="STRING" id="649747.HMPREF0083_01379"/>
<protein>
    <submittedName>
        <fullName evidence="5">Transcriptional regulator, HxlR family</fullName>
    </submittedName>
</protein>
<keyword evidence="2" id="KW-0238">DNA-binding</keyword>
<feature type="domain" description="HTH hxlR-type" evidence="4">
    <location>
        <begin position="37"/>
        <end position="132"/>
    </location>
</feature>
<keyword evidence="6" id="KW-1185">Reference proteome</keyword>
<dbReference type="InterPro" id="IPR036388">
    <property type="entry name" value="WH-like_DNA-bd_sf"/>
</dbReference>
<dbReference type="Gene3D" id="1.10.10.10">
    <property type="entry name" value="Winged helix-like DNA-binding domain superfamily/Winged helix DNA-binding domain"/>
    <property type="match status" value="1"/>
</dbReference>
<dbReference type="InterPro" id="IPR002577">
    <property type="entry name" value="HTH_HxlR"/>
</dbReference>
<name>U1X7E9_ANEAE</name>
<dbReference type="Proteomes" id="UP000016511">
    <property type="component" value="Unassembled WGS sequence"/>
</dbReference>
<dbReference type="Pfam" id="PF01638">
    <property type="entry name" value="HxlR"/>
    <property type="match status" value="1"/>
</dbReference>
<dbReference type="SUPFAM" id="SSF46785">
    <property type="entry name" value="Winged helix' DNA-binding domain"/>
    <property type="match status" value="1"/>
</dbReference>
<dbReference type="GO" id="GO:0003677">
    <property type="term" value="F:DNA binding"/>
    <property type="evidence" value="ECO:0007669"/>
    <property type="project" value="UniProtKB-KW"/>
</dbReference>
<dbReference type="eggNOG" id="COG1733">
    <property type="taxonomic scope" value="Bacteria"/>
</dbReference>
<dbReference type="InterPro" id="IPR036390">
    <property type="entry name" value="WH_DNA-bd_sf"/>
</dbReference>
<evidence type="ECO:0000313" key="6">
    <source>
        <dbReference type="Proteomes" id="UP000016511"/>
    </source>
</evidence>
<sequence>MGNLCEHEEKLILLFVSLLIRDRIEMEVCVVDYSRMCPKYESAIELLGKKWSGLIIRVLLGGPRRFKDIKAQIPEMSDRMLTERIKEFEEAGILNRKVYPETPVRIEYELTDKGRALERVIESIQHWGETWM</sequence>
<dbReference type="PATRIC" id="fig|649747.3.peg.1251"/>
<reference evidence="5 6" key="1">
    <citation type="submission" date="2013-08" db="EMBL/GenBank/DDBJ databases">
        <authorList>
            <person name="Weinstock G."/>
            <person name="Sodergren E."/>
            <person name="Wylie T."/>
            <person name="Fulton L."/>
            <person name="Fulton R."/>
            <person name="Fronick C."/>
            <person name="O'Laughlin M."/>
            <person name="Godfrey J."/>
            <person name="Miner T."/>
            <person name="Herter B."/>
            <person name="Appelbaum E."/>
            <person name="Cordes M."/>
            <person name="Lek S."/>
            <person name="Wollam A."/>
            <person name="Pepin K.H."/>
            <person name="Palsikar V.B."/>
            <person name="Mitreva M."/>
            <person name="Wilson R.K."/>
        </authorList>
    </citation>
    <scope>NUCLEOTIDE SEQUENCE [LARGE SCALE GENOMIC DNA]</scope>
    <source>
        <strain evidence="5 6">ATCC 12856</strain>
    </source>
</reference>
<accession>U1X7E9</accession>
<evidence type="ECO:0000313" key="5">
    <source>
        <dbReference type="EMBL" id="ERI10473.1"/>
    </source>
</evidence>
<gene>
    <name evidence="5" type="ORF">HMPREF0083_01379</name>
</gene>
<keyword evidence="3" id="KW-0804">Transcription</keyword>
<comment type="caution">
    <text evidence="5">The sequence shown here is derived from an EMBL/GenBank/DDBJ whole genome shotgun (WGS) entry which is preliminary data.</text>
</comment>
<dbReference type="PROSITE" id="PS51118">
    <property type="entry name" value="HTH_HXLR"/>
    <property type="match status" value="1"/>
</dbReference>
<organism evidence="5 6">
    <name type="scientific">Aneurinibacillus aneurinilyticus ATCC 12856</name>
    <dbReference type="NCBI Taxonomy" id="649747"/>
    <lineage>
        <taxon>Bacteria</taxon>
        <taxon>Bacillati</taxon>
        <taxon>Bacillota</taxon>
        <taxon>Bacilli</taxon>
        <taxon>Bacillales</taxon>
        <taxon>Paenibacillaceae</taxon>
        <taxon>Aneurinibacillus group</taxon>
        <taxon>Aneurinibacillus</taxon>
    </lineage>
</organism>
<evidence type="ECO:0000256" key="2">
    <source>
        <dbReference type="ARBA" id="ARBA00023125"/>
    </source>
</evidence>
<dbReference type="PANTHER" id="PTHR33204">
    <property type="entry name" value="TRANSCRIPTIONAL REGULATOR, MARR FAMILY"/>
    <property type="match status" value="1"/>
</dbReference>
<evidence type="ECO:0000259" key="4">
    <source>
        <dbReference type="PROSITE" id="PS51118"/>
    </source>
</evidence>
<dbReference type="AlphaFoldDB" id="U1X7E9"/>
<proteinExistence type="predicted"/>
<evidence type="ECO:0000256" key="3">
    <source>
        <dbReference type="ARBA" id="ARBA00023163"/>
    </source>
</evidence>
<dbReference type="PANTHER" id="PTHR33204:SF37">
    <property type="entry name" value="HTH-TYPE TRANSCRIPTIONAL REGULATOR YODB"/>
    <property type="match status" value="1"/>
</dbReference>